<dbReference type="Proteomes" id="UP000314986">
    <property type="component" value="Unassembled WGS sequence"/>
</dbReference>
<feature type="transmembrane region" description="Helical" evidence="9">
    <location>
        <begin position="12"/>
        <end position="32"/>
    </location>
</feature>
<keyword evidence="7" id="KW-0325">Glycoprotein</keyword>
<dbReference type="GO" id="GO:0005886">
    <property type="term" value="C:plasma membrane"/>
    <property type="evidence" value="ECO:0007669"/>
    <property type="project" value="TreeGrafter"/>
</dbReference>
<evidence type="ECO:0000313" key="12">
    <source>
        <dbReference type="Proteomes" id="UP000314986"/>
    </source>
</evidence>
<proteinExistence type="predicted"/>
<keyword evidence="12" id="KW-1185">Reference proteome</keyword>
<evidence type="ECO:0000256" key="8">
    <source>
        <dbReference type="ARBA" id="ARBA00023319"/>
    </source>
</evidence>
<keyword evidence="6" id="KW-1015">Disulfide bond</keyword>
<sequence>MQVSHIMKPSCVTFFIAPVLQFAAILLFAAFIKADNVTGSGSATWFFSHPEILYNETVAERISDELKNISSGGVATAFHRPVGNGSLFTEIKAFSNATDAAETTVKAGPTQSERPFIEQGFGKLKVQEGKSVILPCRYHNNVDEAYPGGLSVTWYREDITGRMPILTYNTSDSTIYSNRVFLSGDLSKGDASMTILNVTKSDHGRYFCTLLLPDGRDLSGDGAHLVVKQKAEIFGFKETVGMTVGIVAAAVGICLGILTVIVPHFREKMPCQMSNAPSDTVIAKGSSF</sequence>
<evidence type="ECO:0000313" key="11">
    <source>
        <dbReference type="Ensembl" id="ENSCMIP00000033382.1"/>
    </source>
</evidence>
<keyword evidence="2 9" id="KW-0812">Transmembrane</keyword>
<evidence type="ECO:0000256" key="6">
    <source>
        <dbReference type="ARBA" id="ARBA00023157"/>
    </source>
</evidence>
<dbReference type="InterPro" id="IPR003599">
    <property type="entry name" value="Ig_sub"/>
</dbReference>
<dbReference type="InterPro" id="IPR013783">
    <property type="entry name" value="Ig-like_fold"/>
</dbReference>
<evidence type="ECO:0000256" key="2">
    <source>
        <dbReference type="ARBA" id="ARBA00022692"/>
    </source>
</evidence>
<reference evidence="12" key="3">
    <citation type="journal article" date="2014" name="Nature">
        <title>Elephant shark genome provides unique insights into gnathostome evolution.</title>
        <authorList>
            <consortium name="International Elephant Shark Genome Sequencing Consortium"/>
            <person name="Venkatesh B."/>
            <person name="Lee A.P."/>
            <person name="Ravi V."/>
            <person name="Maurya A.K."/>
            <person name="Lian M.M."/>
            <person name="Swann J.B."/>
            <person name="Ohta Y."/>
            <person name="Flajnik M.F."/>
            <person name="Sutoh Y."/>
            <person name="Kasahara M."/>
            <person name="Hoon S."/>
            <person name="Gangu V."/>
            <person name="Roy S.W."/>
            <person name="Irimia M."/>
            <person name="Korzh V."/>
            <person name="Kondrychyn I."/>
            <person name="Lim Z.W."/>
            <person name="Tay B.H."/>
            <person name="Tohari S."/>
            <person name="Kong K.W."/>
            <person name="Ho S."/>
            <person name="Lorente-Galdos B."/>
            <person name="Quilez J."/>
            <person name="Marques-Bonet T."/>
            <person name="Raney B.J."/>
            <person name="Ingham P.W."/>
            <person name="Tay A."/>
            <person name="Hillier L.W."/>
            <person name="Minx P."/>
            <person name="Boehm T."/>
            <person name="Wilson R.K."/>
            <person name="Brenner S."/>
            <person name="Warren W.C."/>
        </authorList>
    </citation>
    <scope>NUCLEOTIDE SEQUENCE [LARGE SCALE GENOMIC DNA]</scope>
</reference>
<dbReference type="PROSITE" id="PS50835">
    <property type="entry name" value="IG_LIKE"/>
    <property type="match status" value="1"/>
</dbReference>
<protein>
    <submittedName>
        <fullName evidence="11">Uncharacterized LOC103177565</fullName>
    </submittedName>
</protein>
<dbReference type="InterPro" id="IPR036179">
    <property type="entry name" value="Ig-like_dom_sf"/>
</dbReference>
<evidence type="ECO:0000259" key="10">
    <source>
        <dbReference type="PROSITE" id="PS50835"/>
    </source>
</evidence>
<dbReference type="InterPro" id="IPR007110">
    <property type="entry name" value="Ig-like_dom"/>
</dbReference>
<keyword evidence="4 9" id="KW-1133">Transmembrane helix</keyword>
<feature type="domain" description="Ig-like" evidence="10">
    <location>
        <begin position="109"/>
        <end position="219"/>
    </location>
</feature>
<comment type="subcellular location">
    <subcellularLocation>
        <location evidence="1">Membrane</location>
        <topology evidence="1">Single-pass type I membrane protein</topology>
    </subcellularLocation>
</comment>
<evidence type="ECO:0000256" key="1">
    <source>
        <dbReference type="ARBA" id="ARBA00004479"/>
    </source>
</evidence>
<evidence type="ECO:0000256" key="9">
    <source>
        <dbReference type="SAM" id="Phobius"/>
    </source>
</evidence>
<reference evidence="12" key="2">
    <citation type="journal article" date="2007" name="PLoS Biol.">
        <title>Survey sequencing and comparative analysis of the elephant shark (Callorhinchus milii) genome.</title>
        <authorList>
            <person name="Venkatesh B."/>
            <person name="Kirkness E.F."/>
            <person name="Loh Y.H."/>
            <person name="Halpern A.L."/>
            <person name="Lee A.P."/>
            <person name="Johnson J."/>
            <person name="Dandona N."/>
            <person name="Viswanathan L.D."/>
            <person name="Tay A."/>
            <person name="Venter J.C."/>
            <person name="Strausberg R.L."/>
            <person name="Brenner S."/>
        </authorList>
    </citation>
    <scope>NUCLEOTIDE SEQUENCE [LARGE SCALE GENOMIC DNA]</scope>
</reference>
<reference evidence="11" key="5">
    <citation type="submission" date="2025-09" db="UniProtKB">
        <authorList>
            <consortium name="Ensembl"/>
        </authorList>
    </citation>
    <scope>IDENTIFICATION</scope>
</reference>
<evidence type="ECO:0000256" key="7">
    <source>
        <dbReference type="ARBA" id="ARBA00023180"/>
    </source>
</evidence>
<gene>
    <name evidence="11" type="primary">LOC103177565</name>
</gene>
<reference evidence="12" key="1">
    <citation type="journal article" date="2006" name="Science">
        <title>Ancient noncoding elements conserved in the human genome.</title>
        <authorList>
            <person name="Venkatesh B."/>
            <person name="Kirkness E.F."/>
            <person name="Loh Y.H."/>
            <person name="Halpern A.L."/>
            <person name="Lee A.P."/>
            <person name="Johnson J."/>
            <person name="Dandona N."/>
            <person name="Viswanathan L.D."/>
            <person name="Tay A."/>
            <person name="Venter J.C."/>
            <person name="Strausberg R.L."/>
            <person name="Brenner S."/>
        </authorList>
    </citation>
    <scope>NUCLEOTIDE SEQUENCE [LARGE SCALE GENOMIC DNA]</scope>
</reference>
<dbReference type="InterPro" id="IPR000920">
    <property type="entry name" value="Myelin_P0-rel"/>
</dbReference>
<dbReference type="InterPro" id="IPR013106">
    <property type="entry name" value="Ig_V-set"/>
</dbReference>
<name>A0A4W3IV85_CALMI</name>
<dbReference type="OMA" id="WYREDAT"/>
<keyword evidence="8" id="KW-0393">Immunoglobulin domain</keyword>
<dbReference type="PANTHER" id="PTHR13869">
    <property type="entry name" value="MYELIN P0 RELATED"/>
    <property type="match status" value="1"/>
</dbReference>
<evidence type="ECO:0000256" key="4">
    <source>
        <dbReference type="ARBA" id="ARBA00022989"/>
    </source>
</evidence>
<dbReference type="Gene3D" id="2.60.40.10">
    <property type="entry name" value="Immunoglobulins"/>
    <property type="match status" value="1"/>
</dbReference>
<evidence type="ECO:0000256" key="5">
    <source>
        <dbReference type="ARBA" id="ARBA00023136"/>
    </source>
</evidence>
<accession>A0A4W3IV85</accession>
<dbReference type="PANTHER" id="PTHR13869:SF38">
    <property type="entry name" value="NATURAL CYTOTOXICITY TRIGGERING RECEPTOR 3"/>
    <property type="match status" value="1"/>
</dbReference>
<dbReference type="SUPFAM" id="SSF48726">
    <property type="entry name" value="Immunoglobulin"/>
    <property type="match status" value="1"/>
</dbReference>
<organism evidence="11 12">
    <name type="scientific">Callorhinchus milii</name>
    <name type="common">Ghost shark</name>
    <dbReference type="NCBI Taxonomy" id="7868"/>
    <lineage>
        <taxon>Eukaryota</taxon>
        <taxon>Metazoa</taxon>
        <taxon>Chordata</taxon>
        <taxon>Craniata</taxon>
        <taxon>Vertebrata</taxon>
        <taxon>Chondrichthyes</taxon>
        <taxon>Holocephali</taxon>
        <taxon>Chimaeriformes</taxon>
        <taxon>Callorhinchidae</taxon>
        <taxon>Callorhinchus</taxon>
    </lineage>
</organism>
<keyword evidence="5 9" id="KW-0472">Membrane</keyword>
<dbReference type="AlphaFoldDB" id="A0A4W3IV85"/>
<dbReference type="GeneTree" id="ENSGT01030000235354"/>
<dbReference type="SMART" id="SM00406">
    <property type="entry name" value="IGv"/>
    <property type="match status" value="1"/>
</dbReference>
<dbReference type="InParanoid" id="A0A4W3IV85"/>
<dbReference type="Pfam" id="PF07686">
    <property type="entry name" value="V-set"/>
    <property type="match status" value="1"/>
</dbReference>
<dbReference type="Ensembl" id="ENSCMIT00000033888.1">
    <property type="protein sequence ID" value="ENSCMIP00000033382.1"/>
    <property type="gene ID" value="ENSCMIG00000014242.1"/>
</dbReference>
<evidence type="ECO:0000256" key="3">
    <source>
        <dbReference type="ARBA" id="ARBA00022729"/>
    </source>
</evidence>
<dbReference type="SMART" id="SM00409">
    <property type="entry name" value="IG"/>
    <property type="match status" value="1"/>
</dbReference>
<keyword evidence="3" id="KW-0732">Signal</keyword>
<reference evidence="11" key="4">
    <citation type="submission" date="2025-08" db="UniProtKB">
        <authorList>
            <consortium name="Ensembl"/>
        </authorList>
    </citation>
    <scope>IDENTIFICATION</scope>
</reference>
<feature type="transmembrane region" description="Helical" evidence="9">
    <location>
        <begin position="240"/>
        <end position="262"/>
    </location>
</feature>